<name>A0A1T5DA48_9SPHN</name>
<keyword evidence="2" id="KW-1185">Reference proteome</keyword>
<evidence type="ECO:0000313" key="1">
    <source>
        <dbReference type="EMBL" id="SKB68423.1"/>
    </source>
</evidence>
<dbReference type="RefSeq" id="WP_079638946.1">
    <property type="nucleotide sequence ID" value="NZ_FUYP01000013.1"/>
</dbReference>
<gene>
    <name evidence="1" type="ORF">SAMN06295937_1013101</name>
</gene>
<organism evidence="1 2">
    <name type="scientific">Sphingopyxis flava</name>
    <dbReference type="NCBI Taxonomy" id="1507287"/>
    <lineage>
        <taxon>Bacteria</taxon>
        <taxon>Pseudomonadati</taxon>
        <taxon>Pseudomonadota</taxon>
        <taxon>Alphaproteobacteria</taxon>
        <taxon>Sphingomonadales</taxon>
        <taxon>Sphingomonadaceae</taxon>
        <taxon>Sphingopyxis</taxon>
    </lineage>
</organism>
<dbReference type="EMBL" id="FUYP01000013">
    <property type="protein sequence ID" value="SKB68423.1"/>
    <property type="molecule type" value="Genomic_DNA"/>
</dbReference>
<dbReference type="AlphaFoldDB" id="A0A1T5DA48"/>
<proteinExistence type="predicted"/>
<protein>
    <submittedName>
        <fullName evidence="1">Uncharacterized protein</fullName>
    </submittedName>
</protein>
<dbReference type="OrthoDB" id="7190399at2"/>
<dbReference type="Proteomes" id="UP000190044">
    <property type="component" value="Unassembled WGS sequence"/>
</dbReference>
<accession>A0A1T5DA48</accession>
<reference evidence="2" key="1">
    <citation type="submission" date="2017-02" db="EMBL/GenBank/DDBJ databases">
        <authorList>
            <person name="Varghese N."/>
            <person name="Submissions S."/>
        </authorList>
    </citation>
    <scope>NUCLEOTIDE SEQUENCE [LARGE SCALE GENOMIC DNA]</scope>
    <source>
        <strain evidence="2">R11H</strain>
    </source>
</reference>
<evidence type="ECO:0000313" key="2">
    <source>
        <dbReference type="Proteomes" id="UP000190044"/>
    </source>
</evidence>
<sequence>MRFEMVTIAPDEFEAMKAHLPCATREGLFETYRISQNSWYKLRDGQPVKRKTVERLRARFRQVAGE</sequence>